<dbReference type="SUPFAM" id="SSF56059">
    <property type="entry name" value="Glutathione synthetase ATP-binding domain-like"/>
    <property type="match status" value="1"/>
</dbReference>
<evidence type="ECO:0000313" key="1">
    <source>
        <dbReference type="EMBL" id="MDH0565425.1"/>
    </source>
</evidence>
<accession>A0AA42IAC7</accession>
<evidence type="ECO:0000313" key="2">
    <source>
        <dbReference type="Proteomes" id="UP001159329"/>
    </source>
</evidence>
<dbReference type="Proteomes" id="UP001159329">
    <property type="component" value="Unassembled WGS sequence"/>
</dbReference>
<dbReference type="InterPro" id="IPR029465">
    <property type="entry name" value="ATPgrasp_TupA"/>
</dbReference>
<dbReference type="AlphaFoldDB" id="A0AA42IAC7"/>
<comment type="caution">
    <text evidence="1">The sequence shown here is derived from an EMBL/GenBank/DDBJ whole genome shotgun (WGS) entry which is preliminary data.</text>
</comment>
<gene>
    <name evidence="1" type="ORF">N7644_17295</name>
</gene>
<dbReference type="Pfam" id="PF14305">
    <property type="entry name" value="ATPgrasp_TupA"/>
    <property type="match status" value="1"/>
</dbReference>
<name>A0AA42IAC7_9GAMM</name>
<dbReference type="RefSeq" id="WP_279696848.1">
    <property type="nucleotide sequence ID" value="NZ_JAOEEO010000008.1"/>
</dbReference>
<reference evidence="1" key="1">
    <citation type="submission" date="2022-09" db="EMBL/GenBank/DDBJ databases">
        <title>Intensive care unit water sources are persistently colonized with multi-drug resistant bacteria and are the site of extensive horizontal gene transfer of antibiotic resistance genes.</title>
        <authorList>
            <person name="Diorio-Toth L."/>
        </authorList>
    </citation>
    <scope>NUCLEOTIDE SEQUENCE</scope>
    <source>
        <strain evidence="1">GD04005</strain>
    </source>
</reference>
<dbReference type="EMBL" id="JAOEEO010000008">
    <property type="protein sequence ID" value="MDH0565425.1"/>
    <property type="molecule type" value="Genomic_DNA"/>
</dbReference>
<proteinExistence type="predicted"/>
<organism evidence="1 2">
    <name type="scientific">Acinetobacter courvalinii</name>
    <dbReference type="NCBI Taxonomy" id="280147"/>
    <lineage>
        <taxon>Bacteria</taxon>
        <taxon>Pseudomonadati</taxon>
        <taxon>Pseudomonadota</taxon>
        <taxon>Gammaproteobacteria</taxon>
        <taxon>Moraxellales</taxon>
        <taxon>Moraxellaceae</taxon>
        <taxon>Acinetobacter</taxon>
    </lineage>
</organism>
<protein>
    <submittedName>
        <fullName evidence="1">Glycosyltransferase</fullName>
    </submittedName>
</protein>
<sequence>MINYDYFEYQAKVIRTKFVSDKKYLTKRFMCKLGYAPDFSAPKSFNEKVTARMIYERSPLLTKLADKCAVRDLISAKVGNDYLVPLLGVYACADEIDFEQLPNQFVLKCTHDSGSAKICRDKSKLDVTTAKAKIKDHMKKNMYFRKREWHYKDICPKILIEQYVELYVDPVSKSTITTCRVHCFEGRPEYLEIDVQDTQGNDYSNMYDTEWNLQPFRVDLKDNSPDALAKPQQLQKIIELSEKLCFAYGYSRVDFLLSQDHVYFSEITLTPNAGRMVITPVEWDLKLGSLWLSY</sequence>